<evidence type="ECO:0000313" key="7">
    <source>
        <dbReference type="Proteomes" id="UP000770717"/>
    </source>
</evidence>
<dbReference type="SMART" id="SM00406">
    <property type="entry name" value="IGv"/>
    <property type="match status" value="1"/>
</dbReference>
<dbReference type="EMBL" id="WNTK01007977">
    <property type="protein sequence ID" value="KAG9463117.1"/>
    <property type="molecule type" value="Genomic_DNA"/>
</dbReference>
<dbReference type="InterPro" id="IPR013783">
    <property type="entry name" value="Ig-like_fold"/>
</dbReference>
<gene>
    <name evidence="6" type="ORF">GDO78_022374</name>
</gene>
<evidence type="ECO:0000256" key="2">
    <source>
        <dbReference type="ARBA" id="ARBA00023130"/>
    </source>
</evidence>
<dbReference type="PROSITE" id="PS50835">
    <property type="entry name" value="IG_LIKE"/>
    <property type="match status" value="1"/>
</dbReference>
<dbReference type="Pfam" id="PF07686">
    <property type="entry name" value="V-set"/>
    <property type="match status" value="1"/>
</dbReference>
<evidence type="ECO:0000313" key="6">
    <source>
        <dbReference type="EMBL" id="KAG9463117.1"/>
    </source>
</evidence>
<organism evidence="6 7">
    <name type="scientific">Eleutherodactylus coqui</name>
    <name type="common">Puerto Rican coqui</name>
    <dbReference type="NCBI Taxonomy" id="57060"/>
    <lineage>
        <taxon>Eukaryota</taxon>
        <taxon>Metazoa</taxon>
        <taxon>Chordata</taxon>
        <taxon>Craniata</taxon>
        <taxon>Vertebrata</taxon>
        <taxon>Euteleostomi</taxon>
        <taxon>Amphibia</taxon>
        <taxon>Batrachia</taxon>
        <taxon>Anura</taxon>
        <taxon>Neobatrachia</taxon>
        <taxon>Hyloidea</taxon>
        <taxon>Eleutherodactylidae</taxon>
        <taxon>Eleutherodactylinae</taxon>
        <taxon>Eleutherodactylus</taxon>
        <taxon>Eleutherodactylus</taxon>
    </lineage>
</organism>
<dbReference type="SUPFAM" id="SSF48726">
    <property type="entry name" value="Immunoglobulin"/>
    <property type="match status" value="1"/>
</dbReference>
<dbReference type="GO" id="GO:0002250">
    <property type="term" value="P:adaptive immune response"/>
    <property type="evidence" value="ECO:0007669"/>
    <property type="project" value="UniProtKB-KW"/>
</dbReference>
<keyword evidence="1" id="KW-0391">Immunity</keyword>
<sequence>MKTFLLLLLSLACLSGVQSQLLVQSLDPVVIKPGASGKLSCQGSGFTFSSNWMNWVRETSDGRLTWIGEINPAGSSTGYHDSVKGRCTISRDNSNNMVHLQMTDVKPEDTARYYCARGTLIQDNV</sequence>
<dbReference type="PANTHER" id="PTHR23266">
    <property type="entry name" value="IMMUNOGLOBULIN HEAVY CHAIN"/>
    <property type="match status" value="1"/>
</dbReference>
<evidence type="ECO:0000256" key="4">
    <source>
        <dbReference type="SAM" id="SignalP"/>
    </source>
</evidence>
<evidence type="ECO:0000256" key="3">
    <source>
        <dbReference type="ARBA" id="ARBA00043265"/>
    </source>
</evidence>
<dbReference type="Proteomes" id="UP000770717">
    <property type="component" value="Unassembled WGS sequence"/>
</dbReference>
<dbReference type="InterPro" id="IPR007110">
    <property type="entry name" value="Ig-like_dom"/>
</dbReference>
<feature type="signal peptide" evidence="4">
    <location>
        <begin position="1"/>
        <end position="19"/>
    </location>
</feature>
<dbReference type="GO" id="GO:0005576">
    <property type="term" value="C:extracellular region"/>
    <property type="evidence" value="ECO:0007669"/>
    <property type="project" value="UniProtKB-ARBA"/>
</dbReference>
<dbReference type="InterPro" id="IPR050199">
    <property type="entry name" value="IgHV"/>
</dbReference>
<keyword evidence="7" id="KW-1185">Reference proteome</keyword>
<dbReference type="InterPro" id="IPR013106">
    <property type="entry name" value="Ig_V-set"/>
</dbReference>
<feature type="chain" id="PRO_5035248140" description="Ig-like domain-containing protein" evidence="4">
    <location>
        <begin position="20"/>
        <end position="125"/>
    </location>
</feature>
<dbReference type="AlphaFoldDB" id="A0A8J6C4S8"/>
<name>A0A8J6C4S8_ELECQ</name>
<proteinExistence type="predicted"/>
<protein>
    <recommendedName>
        <fullName evidence="5">Ig-like domain-containing protein</fullName>
    </recommendedName>
</protein>
<reference evidence="6" key="1">
    <citation type="thesis" date="2020" institute="ProQuest LLC" country="789 East Eisenhower Parkway, Ann Arbor, MI, USA">
        <title>Comparative Genomics and Chromosome Evolution.</title>
        <authorList>
            <person name="Mudd A.B."/>
        </authorList>
    </citation>
    <scope>NUCLEOTIDE SEQUENCE</scope>
    <source>
        <strain evidence="6">HN-11 Male</strain>
        <tissue evidence="6">Kidney and liver</tissue>
    </source>
</reference>
<keyword evidence="2" id="KW-1064">Adaptive immunity</keyword>
<keyword evidence="4" id="KW-0732">Signal</keyword>
<comment type="caution">
    <text evidence="6">The sequence shown here is derived from an EMBL/GenBank/DDBJ whole genome shotgun (WGS) entry which is preliminary data.</text>
</comment>
<keyword evidence="3" id="KW-1280">Immunoglobulin</keyword>
<evidence type="ECO:0000256" key="1">
    <source>
        <dbReference type="ARBA" id="ARBA00022859"/>
    </source>
</evidence>
<evidence type="ECO:0000259" key="5">
    <source>
        <dbReference type="PROSITE" id="PS50835"/>
    </source>
</evidence>
<dbReference type="InterPro" id="IPR036179">
    <property type="entry name" value="Ig-like_dom_sf"/>
</dbReference>
<feature type="domain" description="Ig-like" evidence="5">
    <location>
        <begin position="19"/>
        <end position="115"/>
    </location>
</feature>
<accession>A0A8J6C4S8</accession>
<dbReference type="GO" id="GO:0019814">
    <property type="term" value="C:immunoglobulin complex"/>
    <property type="evidence" value="ECO:0007669"/>
    <property type="project" value="UniProtKB-KW"/>
</dbReference>
<dbReference type="Gene3D" id="2.60.40.10">
    <property type="entry name" value="Immunoglobulins"/>
    <property type="match status" value="1"/>
</dbReference>